<name>A0A9P0FYQ9_9NEOP</name>
<dbReference type="OrthoDB" id="6764942at2759"/>
<accession>A0A9P0FYQ9</accession>
<protein>
    <submittedName>
        <fullName evidence="2">Uncharacterized protein</fullName>
    </submittedName>
</protein>
<feature type="region of interest" description="Disordered" evidence="1">
    <location>
        <begin position="113"/>
        <end position="248"/>
    </location>
</feature>
<evidence type="ECO:0000313" key="2">
    <source>
        <dbReference type="EMBL" id="CAH0757310.1"/>
    </source>
</evidence>
<dbReference type="AlphaFoldDB" id="A0A9P0FYQ9"/>
<keyword evidence="3" id="KW-1185">Reference proteome</keyword>
<gene>
    <name evidence="2" type="ORF">DIATSA_LOCUS7846</name>
</gene>
<dbReference type="Proteomes" id="UP001153714">
    <property type="component" value="Chromosome 20"/>
</dbReference>
<feature type="compositionally biased region" description="Basic and acidic residues" evidence="1">
    <location>
        <begin position="144"/>
        <end position="156"/>
    </location>
</feature>
<reference evidence="2" key="2">
    <citation type="submission" date="2022-10" db="EMBL/GenBank/DDBJ databases">
        <authorList>
            <consortium name="ENA_rothamsted_submissions"/>
            <consortium name="culmorum"/>
            <person name="King R."/>
        </authorList>
    </citation>
    <scope>NUCLEOTIDE SEQUENCE</scope>
</reference>
<feature type="region of interest" description="Disordered" evidence="1">
    <location>
        <begin position="287"/>
        <end position="340"/>
    </location>
</feature>
<feature type="compositionally biased region" description="Basic and acidic residues" evidence="1">
    <location>
        <begin position="203"/>
        <end position="216"/>
    </location>
</feature>
<reference evidence="2" key="1">
    <citation type="submission" date="2021-12" db="EMBL/GenBank/DDBJ databases">
        <authorList>
            <person name="King R."/>
        </authorList>
    </citation>
    <scope>NUCLEOTIDE SEQUENCE</scope>
</reference>
<sequence>MTKADLYKRRSKNKQRKSSGSEPAPARAGRSDDEAGAEEVSLVETINNLKNRMHNSSIDKDVELIKANGRDSPAPDPASPEEEDIPPVGPVEKTYAKARSKLDDYIYIESRRGLDETEVAFPRGGRAKRAKVSRSPVPRKRRKIEANGDRQSRSGDDGVADAPTERRALRSGSERERDEKRPANESIENDKAAVARNTRKRKREDAAKPVLREKGQNGHQAAAGAHAPRAPHATLATRKITRAKKTKSSLAPLQLDIDRNVRMTRSRTRRLEISLSPSQVKSVVPAFSFESDRRMNSIESDRSAKSNNTRAKARNARALKNASGAKKPPVRATRARAGRR</sequence>
<feature type="compositionally biased region" description="Basic and acidic residues" evidence="1">
    <location>
        <begin position="290"/>
        <end position="304"/>
    </location>
</feature>
<evidence type="ECO:0000256" key="1">
    <source>
        <dbReference type="SAM" id="MobiDB-lite"/>
    </source>
</evidence>
<feature type="region of interest" description="Disordered" evidence="1">
    <location>
        <begin position="52"/>
        <end position="92"/>
    </location>
</feature>
<feature type="compositionally biased region" description="Low complexity" evidence="1">
    <location>
        <begin position="217"/>
        <end position="238"/>
    </location>
</feature>
<proteinExistence type="predicted"/>
<evidence type="ECO:0000313" key="3">
    <source>
        <dbReference type="Proteomes" id="UP001153714"/>
    </source>
</evidence>
<dbReference type="EMBL" id="OU893351">
    <property type="protein sequence ID" value="CAH0757310.1"/>
    <property type="molecule type" value="Genomic_DNA"/>
</dbReference>
<feature type="compositionally biased region" description="Basic and acidic residues" evidence="1">
    <location>
        <begin position="163"/>
        <end position="193"/>
    </location>
</feature>
<organism evidence="2 3">
    <name type="scientific">Diatraea saccharalis</name>
    <name type="common">sugarcane borer</name>
    <dbReference type="NCBI Taxonomy" id="40085"/>
    <lineage>
        <taxon>Eukaryota</taxon>
        <taxon>Metazoa</taxon>
        <taxon>Ecdysozoa</taxon>
        <taxon>Arthropoda</taxon>
        <taxon>Hexapoda</taxon>
        <taxon>Insecta</taxon>
        <taxon>Pterygota</taxon>
        <taxon>Neoptera</taxon>
        <taxon>Endopterygota</taxon>
        <taxon>Lepidoptera</taxon>
        <taxon>Glossata</taxon>
        <taxon>Ditrysia</taxon>
        <taxon>Pyraloidea</taxon>
        <taxon>Crambidae</taxon>
        <taxon>Crambinae</taxon>
        <taxon>Diatraea</taxon>
    </lineage>
</organism>
<feature type="region of interest" description="Disordered" evidence="1">
    <location>
        <begin position="1"/>
        <end position="39"/>
    </location>
</feature>
<feature type="compositionally biased region" description="Basic residues" evidence="1">
    <location>
        <begin position="125"/>
        <end position="143"/>
    </location>
</feature>